<dbReference type="PANTHER" id="PTHR11060">
    <property type="entry name" value="PROTEIN MEMO1"/>
    <property type="match status" value="1"/>
</dbReference>
<dbReference type="AlphaFoldDB" id="A0A7S3UFL8"/>
<reference evidence="2" key="1">
    <citation type="submission" date="2021-01" db="EMBL/GenBank/DDBJ databases">
        <authorList>
            <person name="Corre E."/>
            <person name="Pelletier E."/>
            <person name="Niang G."/>
            <person name="Scheremetjew M."/>
            <person name="Finn R."/>
            <person name="Kale V."/>
            <person name="Holt S."/>
            <person name="Cochrane G."/>
            <person name="Meng A."/>
            <person name="Brown T."/>
            <person name="Cohen L."/>
        </authorList>
    </citation>
    <scope>NUCLEOTIDE SEQUENCE</scope>
    <source>
        <strain evidence="2">CCMP1897</strain>
    </source>
</reference>
<dbReference type="InterPro" id="IPR002737">
    <property type="entry name" value="MEMO1_fam"/>
</dbReference>
<dbReference type="Gene3D" id="3.40.830.10">
    <property type="entry name" value="LigB-like"/>
    <property type="match status" value="1"/>
</dbReference>
<dbReference type="CDD" id="cd07361">
    <property type="entry name" value="MEMO_like"/>
    <property type="match status" value="1"/>
</dbReference>
<gene>
    <name evidence="2" type="ORF">PSAL00342_LOCUS6538</name>
</gene>
<dbReference type="EMBL" id="HBIS01007318">
    <property type="protein sequence ID" value="CAE0612639.1"/>
    <property type="molecule type" value="Transcribed_RNA"/>
</dbReference>
<evidence type="ECO:0000313" key="2">
    <source>
        <dbReference type="EMBL" id="CAE0612639.1"/>
    </source>
</evidence>
<dbReference type="Pfam" id="PF01875">
    <property type="entry name" value="Memo"/>
    <property type="match status" value="1"/>
</dbReference>
<evidence type="ECO:0008006" key="3">
    <source>
        <dbReference type="Google" id="ProtNLM"/>
    </source>
</evidence>
<dbReference type="HAMAP" id="MF_00055">
    <property type="entry name" value="MEMO1"/>
    <property type="match status" value="1"/>
</dbReference>
<feature type="non-terminal residue" evidence="2">
    <location>
        <position position="1"/>
    </location>
</feature>
<sequence length="357" mass="40501">VQCRLGGCPGTSGVVCVCSPRTGIRKALYLKRSHNNLYKLRLLWNRTKAGIGSNFCETRNSAPWWGKIMPKVRKPTHSGTWYTSDEQVLECQLTSWLLGVDQVEAAPRAIIGPHAGYRYSGKCAAYAYRHIDKKQVRRIFLLGPSHHVYTPKCCLSGCTTYRTPLGDISVDQAVNEELSSTGEFEKMGLEVEEDEHSLEMHLPYIQKVMGDIQYTLVPIMVGSLTAINEKKYGKILAPYLEEPENFFIISSDFCHWGRRFNYTFYDRKHGQIHQSIEHLDREGMRIIEQGDPGKFAAYLATYENTICGRHPIAVLLHSLQQSMQTFKITFTRYEQSSKCMCMSDSSVSYASAVVVLD</sequence>
<evidence type="ECO:0000256" key="1">
    <source>
        <dbReference type="ARBA" id="ARBA00006315"/>
    </source>
</evidence>
<comment type="similarity">
    <text evidence="1">Belongs to the MEMO1 family.</text>
</comment>
<proteinExistence type="inferred from homology"/>
<dbReference type="PANTHER" id="PTHR11060:SF0">
    <property type="entry name" value="PROTEIN MEMO1"/>
    <property type="match status" value="1"/>
</dbReference>
<protein>
    <recommendedName>
        <fullName evidence="3">Protein MEMO1</fullName>
    </recommendedName>
</protein>
<dbReference type="NCBIfam" id="TIGR04336">
    <property type="entry name" value="AmmeMemoSam_B"/>
    <property type="match status" value="1"/>
</dbReference>
<accession>A0A7S3UFL8</accession>
<name>A0A7S3UFL8_9CHLO</name>
<organism evidence="2">
    <name type="scientific">Picocystis salinarum</name>
    <dbReference type="NCBI Taxonomy" id="88271"/>
    <lineage>
        <taxon>Eukaryota</taxon>
        <taxon>Viridiplantae</taxon>
        <taxon>Chlorophyta</taxon>
        <taxon>Picocystophyceae</taxon>
        <taxon>Picocystales</taxon>
        <taxon>Picocystaceae</taxon>
        <taxon>Picocystis</taxon>
    </lineage>
</organism>